<comment type="cofactor">
    <cofactor evidence="1">
        <name>heme b</name>
        <dbReference type="ChEBI" id="CHEBI:60344"/>
    </cofactor>
</comment>
<accession>A0AAW0BYU2</accession>
<keyword evidence="3" id="KW-0349">Heme</keyword>
<dbReference type="Pfam" id="PF13417">
    <property type="entry name" value="GST_N_3"/>
    <property type="match status" value="1"/>
</dbReference>
<feature type="domain" description="DyP dimeric alpha+beta barrel" evidence="9">
    <location>
        <begin position="1102"/>
        <end position="1250"/>
    </location>
</feature>
<evidence type="ECO:0000313" key="10">
    <source>
        <dbReference type="EMBL" id="KAK7032636.1"/>
    </source>
</evidence>
<keyword evidence="4" id="KW-0479">Metal-binding</keyword>
<dbReference type="InterPro" id="IPR036249">
    <property type="entry name" value="Thioredoxin-like_sf"/>
</dbReference>
<evidence type="ECO:0000256" key="3">
    <source>
        <dbReference type="ARBA" id="ARBA00022617"/>
    </source>
</evidence>
<keyword evidence="5" id="KW-0560">Oxidoreductase</keyword>
<evidence type="ECO:0000256" key="2">
    <source>
        <dbReference type="ARBA" id="ARBA00022559"/>
    </source>
</evidence>
<evidence type="ECO:0000259" key="8">
    <source>
        <dbReference type="Pfam" id="PF13417"/>
    </source>
</evidence>
<reference evidence="10 11" key="1">
    <citation type="submission" date="2024-01" db="EMBL/GenBank/DDBJ databases">
        <title>A draft genome for a cacao thread blight-causing isolate of Paramarasmius palmivorus.</title>
        <authorList>
            <person name="Baruah I.K."/>
            <person name="Bukari Y."/>
            <person name="Amoako-Attah I."/>
            <person name="Meinhardt L.W."/>
            <person name="Bailey B.A."/>
            <person name="Cohen S.P."/>
        </authorList>
    </citation>
    <scope>NUCLEOTIDE SEQUENCE [LARGE SCALE GENOMIC DNA]</scope>
    <source>
        <strain evidence="10 11">GH-12</strain>
    </source>
</reference>
<organism evidence="10 11">
    <name type="scientific">Paramarasmius palmivorus</name>
    <dbReference type="NCBI Taxonomy" id="297713"/>
    <lineage>
        <taxon>Eukaryota</taxon>
        <taxon>Fungi</taxon>
        <taxon>Dikarya</taxon>
        <taxon>Basidiomycota</taxon>
        <taxon>Agaricomycotina</taxon>
        <taxon>Agaricomycetes</taxon>
        <taxon>Agaricomycetidae</taxon>
        <taxon>Agaricales</taxon>
        <taxon>Marasmiineae</taxon>
        <taxon>Marasmiaceae</taxon>
        <taxon>Paramarasmius</taxon>
    </lineage>
</organism>
<dbReference type="Gene3D" id="3.40.30.10">
    <property type="entry name" value="Glutaredoxin"/>
    <property type="match status" value="1"/>
</dbReference>
<dbReference type="SUPFAM" id="SSF52833">
    <property type="entry name" value="Thioredoxin-like"/>
    <property type="match status" value="1"/>
</dbReference>
<sequence>MSAESADPLLLVYALKDRIPLRFLICGRPEISLREIILNNEIFRLITLDDSWTTSSDIKLVLCDGFARIRESRKYEQVRFPDPWPPDEAIEELDRKACGQFLYVTTVLKFVDDDHSQPWKRLDEILSATYSTENGTPYRDLDHLYCKILSCNPDHSRVVDILGTVLNVENTRILDDLNRVVSPSLVEDVLGLLAGDVSLALRDMHSVLDIGSAEKRIKVLHASFIDFLHDQSRSHLFFVDDSRYCEPFFIHRMLRGVNERLEWYLHLPDSARSCILEDDFLLGPDWQAGWTMMLCSVPPDAELVAAIENLNLDKLLDLTLKASIRSGTQSSLSDPFRGFDTITTWLETHSAGQEAIMRWFTRGTTFEMRTSNADIPLPATFLDDLSTVIAFQIFQAMVFPDDALPEHLIDSVSHLWHNLHVATIEIIKLYTELEATTKNDLSFVLTGLLKYWGPQEEMLSFFLDIAKHIRGTNDLKRAIAWLNSFDQQSLSKSVGNSSRARLHACYVRIATDLMQSIDTNLPGDYGIALWYPLLCFGEPSLLHRCGPEVDLLPLFGRILRRTKMKSTYGLPEETVLQAHNWLQGFPLDAVEDLVAELNRVGCKSAEISDIAHSLMSKPVLYTFGGSVWAAAPELAVAELYPEGSIDTKVINLLQGENFNPTFIKLNPNATLPTLEANGKAYTSTKDVIAYLVEHASRPVKKGTKLIDIIHEDRLDPNFAFLLSRNEEELKAKGAGMVTAFLAGRQEALNKFSSTPEATALKSFFESKLAANGGLLGIYKGEAPAAAKEGFFKQSQNHYDTIATFVNQELPGYLPESGFVGGDQPGEDDFHLGAWLARIAATLGAKQTEEGLEAFEKAYAKKLPEKVERYWKTWAEQPSWKKMLVFALKITGINLVELRSAGEYAYPNVIGSSFSLLLPVNAGARCCTLGSHVSGLEDLLLWIAWTVGFLVQTPAFLTSSPIRDLRARVFIKSVKVWVMFTLRRCTYVSSRTPTPWIMTVHGRGNATDSGAHVEYLAFARRLKPACQYNGSQIDATSSNLYKMRLPFVALAIGLVVQYSTTVASRIKPRRTTSILIDPAPQPGLPSANEARVASTSEGLNLDDIQGDILIGMKKNKELFFFFSIQDAATFKSKLATDIHGLITPTTQLLDKALQPTTAVNIAFSQSGLTALGVSDDLGDLDFQQGQFVSATDLGDSSTDNWIQGFTGTSVHGVFLIASDTQANVEDGLANIQSILGDSIAEIHRLQGAARPGDQEGHEHFGYMDGISQPAVQGFVQNPHPGQAVVPAGIILIGEDGDGSVNSRPPWTRGGSFLAFRQLQQRVPEFNKFVRENALSVPGLSEQENANLFGARMVGRWKSGAPIDLAPLHDDPVLANDTDRNNDFTYQHPDLEGFDFNTNQTLCPFVAHTRKTRPRGHFDPELIDRMIMRAGIPYGPEVTDAEASAEASSNSPDLERGLAFVSQSLTIAFGVDPIIGALNGQPRTITGLDPLNFTKPFVLNTDFVVSRGGEYFFSPPISALATTLSQ</sequence>
<evidence type="ECO:0000259" key="9">
    <source>
        <dbReference type="Pfam" id="PF21105"/>
    </source>
</evidence>
<evidence type="ECO:0000313" key="11">
    <source>
        <dbReference type="Proteomes" id="UP001383192"/>
    </source>
</evidence>
<comment type="caution">
    <text evidence="10">The sequence shown here is derived from an EMBL/GenBank/DDBJ whole genome shotgun (WGS) entry which is preliminary data.</text>
</comment>
<evidence type="ECO:0000256" key="7">
    <source>
        <dbReference type="ARBA" id="ARBA00025737"/>
    </source>
</evidence>
<dbReference type="InterPro" id="IPR011008">
    <property type="entry name" value="Dimeric_a/b-barrel"/>
</dbReference>
<dbReference type="PROSITE" id="PS51404">
    <property type="entry name" value="DYP_PEROXIDASE"/>
    <property type="match status" value="1"/>
</dbReference>
<evidence type="ECO:0000256" key="4">
    <source>
        <dbReference type="ARBA" id="ARBA00022723"/>
    </source>
</evidence>
<dbReference type="InterPro" id="IPR004045">
    <property type="entry name" value="Glutathione_S-Trfase_N"/>
</dbReference>
<gene>
    <name evidence="10" type="primary">DyP1_4</name>
    <name evidence="10" type="ORF">VNI00_012901</name>
</gene>
<dbReference type="GO" id="GO:0004601">
    <property type="term" value="F:peroxidase activity"/>
    <property type="evidence" value="ECO:0007669"/>
    <property type="project" value="UniProtKB-KW"/>
</dbReference>
<dbReference type="Pfam" id="PF21105">
    <property type="entry name" value="DyP_N"/>
    <property type="match status" value="1"/>
</dbReference>
<dbReference type="GO" id="GO:0020037">
    <property type="term" value="F:heme binding"/>
    <property type="evidence" value="ECO:0007669"/>
    <property type="project" value="InterPro"/>
</dbReference>
<dbReference type="InterPro" id="IPR006314">
    <property type="entry name" value="Dyp_peroxidase"/>
</dbReference>
<dbReference type="Proteomes" id="UP001383192">
    <property type="component" value="Unassembled WGS sequence"/>
</dbReference>
<name>A0AAW0BYU2_9AGAR</name>
<keyword evidence="6" id="KW-0408">Iron</keyword>
<dbReference type="PANTHER" id="PTHR30521">
    <property type="entry name" value="DEFERROCHELATASE/PEROXIDASE"/>
    <property type="match status" value="1"/>
</dbReference>
<protein>
    <submittedName>
        <fullName evidence="10">Dye-decolorizing heme-containing peroxidase</fullName>
    </submittedName>
</protein>
<dbReference type="GO" id="GO:0005829">
    <property type="term" value="C:cytosol"/>
    <property type="evidence" value="ECO:0007669"/>
    <property type="project" value="TreeGrafter"/>
</dbReference>
<dbReference type="GO" id="GO:0046872">
    <property type="term" value="F:metal ion binding"/>
    <property type="evidence" value="ECO:0007669"/>
    <property type="project" value="UniProtKB-KW"/>
</dbReference>
<comment type="similarity">
    <text evidence="7">Belongs to the DyP-type peroxidase family.</text>
</comment>
<dbReference type="PANTHER" id="PTHR30521:SF4">
    <property type="entry name" value="DEFERROCHELATASE"/>
    <property type="match status" value="1"/>
</dbReference>
<evidence type="ECO:0000256" key="5">
    <source>
        <dbReference type="ARBA" id="ARBA00023002"/>
    </source>
</evidence>
<keyword evidence="11" id="KW-1185">Reference proteome</keyword>
<evidence type="ECO:0000256" key="1">
    <source>
        <dbReference type="ARBA" id="ARBA00001970"/>
    </source>
</evidence>
<dbReference type="InterPro" id="IPR049509">
    <property type="entry name" value="DyP_N"/>
</dbReference>
<dbReference type="EMBL" id="JAYKXP010000062">
    <property type="protein sequence ID" value="KAK7032636.1"/>
    <property type="molecule type" value="Genomic_DNA"/>
</dbReference>
<feature type="domain" description="GST N-terminal" evidence="8">
    <location>
        <begin position="644"/>
        <end position="696"/>
    </location>
</feature>
<keyword evidence="2 10" id="KW-0575">Peroxidase</keyword>
<dbReference type="NCBIfam" id="TIGR01413">
    <property type="entry name" value="Dyp_perox_fam"/>
    <property type="match status" value="1"/>
</dbReference>
<dbReference type="SUPFAM" id="SSF54909">
    <property type="entry name" value="Dimeric alpha+beta barrel"/>
    <property type="match status" value="1"/>
</dbReference>
<evidence type="ECO:0000256" key="6">
    <source>
        <dbReference type="ARBA" id="ARBA00023004"/>
    </source>
</evidence>
<proteinExistence type="inferred from homology"/>